<dbReference type="Proteomes" id="UP000220556">
    <property type="component" value="Segment"/>
</dbReference>
<dbReference type="Proteomes" id="UP000220290">
    <property type="component" value="Segment"/>
</dbReference>
<dbReference type="EMBL" id="KX349283">
    <property type="protein sequence ID" value="AOO09803.1"/>
    <property type="molecule type" value="Genomic_DNA"/>
</dbReference>
<evidence type="ECO:0000313" key="4">
    <source>
        <dbReference type="Proteomes" id="UP000220556"/>
    </source>
</evidence>
<dbReference type="Gene3D" id="2.60.200.60">
    <property type="match status" value="1"/>
</dbReference>
<organism evidence="1 3">
    <name type="scientific">Synechococcus phage S-RIM2</name>
    <dbReference type="NCBI Taxonomy" id="687800"/>
    <lineage>
        <taxon>Viruses</taxon>
        <taxon>Duplodnaviria</taxon>
        <taxon>Heunggongvirae</taxon>
        <taxon>Uroviricota</taxon>
        <taxon>Caudoviricetes</taxon>
        <taxon>Pantevenvirales</taxon>
        <taxon>Kyanoviridae</taxon>
        <taxon>Nerrivikvirus</taxon>
        <taxon>Nerrivikvirus srim2</taxon>
    </lineage>
</organism>
<proteinExistence type="predicted"/>
<protein>
    <submittedName>
        <fullName evidence="1">Uncharacterized protein</fullName>
    </submittedName>
</protein>
<gene>
    <name evidence="1" type="ORF">LIS121010_084</name>
    <name evidence="2" type="ORF">W2320910_084</name>
</gene>
<accession>A0A1D7RD40</accession>
<evidence type="ECO:0000313" key="1">
    <source>
        <dbReference type="EMBL" id="AON99313.1"/>
    </source>
</evidence>
<reference evidence="3 4" key="1">
    <citation type="journal article" date="2016" name="Environ. Microbiol.">
        <title>Genomic diversification of marine cyanophages into stable ecotypes.</title>
        <authorList>
            <person name="Marston M.F."/>
            <person name="Martiny J.B."/>
        </authorList>
    </citation>
    <scope>NUCLEOTIDE SEQUENCE [LARGE SCALE GENOMIC DNA]</scope>
    <source>
        <strain evidence="1">LIS_12_1010</strain>
        <strain evidence="2">W2_32_0910</strain>
    </source>
</reference>
<evidence type="ECO:0000313" key="2">
    <source>
        <dbReference type="EMBL" id="AOO09803.1"/>
    </source>
</evidence>
<dbReference type="EMBL" id="KX349234">
    <property type="protein sequence ID" value="AON99313.1"/>
    <property type="molecule type" value="Genomic_DNA"/>
</dbReference>
<sequence>MAAGPQFAALFQGSCSGHGAGTGGSWHPGPGGGPVTPCSPGNLPTITALPMTTAHPVMGHWLPAPQLPFSAPLCVTVIINGTIPIVNHDMLTLHPTVSVYSATRTVGKCTIVAPTNAWWCHAYAGIGNVGGRESPAGHIRRCFATTKTVFFNGLPAGRMGDPLGNGTPTFPCQSVITGASPNVLIGI</sequence>
<name>A0A1D7RD40_9CAUD</name>
<evidence type="ECO:0000313" key="3">
    <source>
        <dbReference type="Proteomes" id="UP000220290"/>
    </source>
</evidence>